<dbReference type="Gene3D" id="2.30.30.60">
    <property type="match status" value="1"/>
</dbReference>
<keyword evidence="3" id="KW-1003">Cell membrane</keyword>
<dbReference type="AlphaFoldDB" id="A0A2N5Z9R7"/>
<evidence type="ECO:0000256" key="7">
    <source>
        <dbReference type="SAM" id="Phobius"/>
    </source>
</evidence>
<dbReference type="InterPro" id="IPR023408">
    <property type="entry name" value="MscS_beta-dom_sf"/>
</dbReference>
<sequence>MFLKMFKSIIVTRLRKITDKTKSNLDDFVMDFFEHKLFPILYFGAFYIAVLQLNLNPGIKKLVNSAGVIYLAFQVTGFGYKITEYFLKEKIDLRSKYKINDTTSAGILLFIKFLFWGLCTTFVLDNLGFDISAIIAGLGVGGVALALASQNILNDLFNYFVIFFDRPFEVGDFIIVGDFAGTIKKIGIKTTRIASLSGEELIFANSDLTSSRVKNYKRMQMRRVVFELGATYDTPVDKMEKIPGIIKEIIDGIEETKFDRCHFKSYGAFSLNIETVYYVNGNDYTKYMDIQQDINFKIKRAFEKEVIEFAFPTQTLYVEKND</sequence>
<evidence type="ECO:0000259" key="8">
    <source>
        <dbReference type="Pfam" id="PF00924"/>
    </source>
</evidence>
<gene>
    <name evidence="11" type="ORF">C0601_13115</name>
</gene>
<evidence type="ECO:0000256" key="3">
    <source>
        <dbReference type="ARBA" id="ARBA00022475"/>
    </source>
</evidence>
<feature type="transmembrane region" description="Helical" evidence="7">
    <location>
        <begin position="107"/>
        <end position="124"/>
    </location>
</feature>
<dbReference type="Gene3D" id="3.30.70.100">
    <property type="match status" value="1"/>
</dbReference>
<evidence type="ECO:0000256" key="6">
    <source>
        <dbReference type="ARBA" id="ARBA00023136"/>
    </source>
</evidence>
<dbReference type="Pfam" id="PF21082">
    <property type="entry name" value="MS_channel_3rd"/>
    <property type="match status" value="1"/>
</dbReference>
<reference evidence="11 12" key="1">
    <citation type="submission" date="2017-11" db="EMBL/GenBank/DDBJ databases">
        <title>Genome-resolved metagenomics identifies genetic mobility, metabolic interactions, and unexpected diversity in perchlorate-reducing communities.</title>
        <authorList>
            <person name="Barnum T.P."/>
            <person name="Figueroa I.A."/>
            <person name="Carlstrom C.I."/>
            <person name="Lucas L.N."/>
            <person name="Engelbrektson A.L."/>
            <person name="Coates J.D."/>
        </authorList>
    </citation>
    <scope>NUCLEOTIDE SEQUENCE [LARGE SCALE GENOMIC DNA]</scope>
    <source>
        <strain evidence="11">BM706</strain>
    </source>
</reference>
<comment type="subcellular location">
    <subcellularLocation>
        <location evidence="1">Cell membrane</location>
        <topology evidence="1">Multi-pass membrane protein</topology>
    </subcellularLocation>
</comment>
<comment type="similarity">
    <text evidence="2">Belongs to the MscS (TC 1.A.23) family.</text>
</comment>
<evidence type="ECO:0000256" key="1">
    <source>
        <dbReference type="ARBA" id="ARBA00004651"/>
    </source>
</evidence>
<dbReference type="EMBL" id="PKTG01000140">
    <property type="protein sequence ID" value="PLX15397.1"/>
    <property type="molecule type" value="Genomic_DNA"/>
</dbReference>
<dbReference type="PANTHER" id="PTHR30566">
    <property type="entry name" value="YNAI-RELATED MECHANOSENSITIVE ION CHANNEL"/>
    <property type="match status" value="1"/>
</dbReference>
<feature type="transmembrane region" description="Helical" evidence="7">
    <location>
        <begin position="67"/>
        <end position="87"/>
    </location>
</feature>
<dbReference type="Proteomes" id="UP000234857">
    <property type="component" value="Unassembled WGS sequence"/>
</dbReference>
<dbReference type="GO" id="GO:0055085">
    <property type="term" value="P:transmembrane transport"/>
    <property type="evidence" value="ECO:0007669"/>
    <property type="project" value="InterPro"/>
</dbReference>
<dbReference type="SUPFAM" id="SSF82861">
    <property type="entry name" value="Mechanosensitive channel protein MscS (YggB), transmembrane region"/>
    <property type="match status" value="1"/>
</dbReference>
<feature type="domain" description="Mechanosensitive ion channel MscS" evidence="8">
    <location>
        <begin position="151"/>
        <end position="218"/>
    </location>
</feature>
<dbReference type="InterPro" id="IPR006685">
    <property type="entry name" value="MscS_channel_2nd"/>
</dbReference>
<evidence type="ECO:0000313" key="12">
    <source>
        <dbReference type="Proteomes" id="UP000234857"/>
    </source>
</evidence>
<keyword evidence="6 7" id="KW-0472">Membrane</keyword>
<dbReference type="Pfam" id="PF00924">
    <property type="entry name" value="MS_channel_2nd"/>
    <property type="match status" value="1"/>
</dbReference>
<name>A0A2N5Z9R7_MUIH1</name>
<feature type="domain" description="Mechanosensitive ion channel MscS C-terminal" evidence="9">
    <location>
        <begin position="224"/>
        <end position="309"/>
    </location>
</feature>
<dbReference type="PANTHER" id="PTHR30566:SF25">
    <property type="entry name" value="INNER MEMBRANE PROTEIN"/>
    <property type="match status" value="1"/>
</dbReference>
<dbReference type="InterPro" id="IPR011014">
    <property type="entry name" value="MscS_channel_TM-2"/>
</dbReference>
<evidence type="ECO:0000256" key="4">
    <source>
        <dbReference type="ARBA" id="ARBA00022692"/>
    </source>
</evidence>
<evidence type="ECO:0000259" key="10">
    <source>
        <dbReference type="Pfam" id="PF21088"/>
    </source>
</evidence>
<dbReference type="Gene3D" id="1.10.287.1260">
    <property type="match status" value="1"/>
</dbReference>
<evidence type="ECO:0000256" key="2">
    <source>
        <dbReference type="ARBA" id="ARBA00008017"/>
    </source>
</evidence>
<keyword evidence="4 7" id="KW-0812">Transmembrane</keyword>
<evidence type="ECO:0000313" key="11">
    <source>
        <dbReference type="EMBL" id="PLX15397.1"/>
    </source>
</evidence>
<dbReference type="InterPro" id="IPR049278">
    <property type="entry name" value="MS_channel_C"/>
</dbReference>
<feature type="transmembrane region" description="Helical" evidence="7">
    <location>
        <begin position="37"/>
        <end position="55"/>
    </location>
</feature>
<dbReference type="InterPro" id="IPR011066">
    <property type="entry name" value="MscS_channel_C_sf"/>
</dbReference>
<organism evidence="11 12">
    <name type="scientific">Muiribacterium halophilum</name>
    <dbReference type="NCBI Taxonomy" id="2053465"/>
    <lineage>
        <taxon>Bacteria</taxon>
        <taxon>Candidatus Muiribacteriota</taxon>
        <taxon>Candidatus Muiribacteriia</taxon>
        <taxon>Candidatus Muiribacteriales</taxon>
        <taxon>Candidatus Muiribacteriaceae</taxon>
        <taxon>Candidatus Muiribacterium</taxon>
    </lineage>
</organism>
<keyword evidence="5 7" id="KW-1133">Transmembrane helix</keyword>
<feature type="transmembrane region" description="Helical" evidence="7">
    <location>
        <begin position="130"/>
        <end position="148"/>
    </location>
</feature>
<dbReference type="SUPFAM" id="SSF82689">
    <property type="entry name" value="Mechanosensitive channel protein MscS (YggB), C-terminal domain"/>
    <property type="match status" value="1"/>
</dbReference>
<evidence type="ECO:0000256" key="5">
    <source>
        <dbReference type="ARBA" id="ARBA00022989"/>
    </source>
</evidence>
<dbReference type="InterPro" id="IPR010920">
    <property type="entry name" value="LSM_dom_sf"/>
</dbReference>
<evidence type="ECO:0000259" key="9">
    <source>
        <dbReference type="Pfam" id="PF21082"/>
    </source>
</evidence>
<dbReference type="SUPFAM" id="SSF50182">
    <property type="entry name" value="Sm-like ribonucleoproteins"/>
    <property type="match status" value="1"/>
</dbReference>
<accession>A0A2N5Z9R7</accession>
<comment type="caution">
    <text evidence="11">The sequence shown here is derived from an EMBL/GenBank/DDBJ whole genome shotgun (WGS) entry which is preliminary data.</text>
</comment>
<dbReference type="Pfam" id="PF21088">
    <property type="entry name" value="MS_channel_1st"/>
    <property type="match status" value="1"/>
</dbReference>
<dbReference type="InterPro" id="IPR049142">
    <property type="entry name" value="MS_channel_1st"/>
</dbReference>
<dbReference type="GO" id="GO:0005886">
    <property type="term" value="C:plasma membrane"/>
    <property type="evidence" value="ECO:0007669"/>
    <property type="project" value="UniProtKB-SubCell"/>
</dbReference>
<feature type="domain" description="Mechanosensitive ion channel transmembrane helices 2/3" evidence="10">
    <location>
        <begin position="111"/>
        <end position="150"/>
    </location>
</feature>
<proteinExistence type="inferred from homology"/>
<protein>
    <submittedName>
        <fullName evidence="11">Mechanosensitive ion channel protein MscS</fullName>
    </submittedName>
</protein>